<keyword evidence="1 5" id="KW-0732">Signal</keyword>
<evidence type="ECO:0000313" key="7">
    <source>
        <dbReference type="Ensembl" id="ENSNVIP00000027879.1"/>
    </source>
</evidence>
<evidence type="ECO:0000256" key="3">
    <source>
        <dbReference type="SAM" id="MobiDB-lite"/>
    </source>
</evidence>
<accession>A0A8C7BVJ4</accession>
<dbReference type="Gene3D" id="2.60.40.10">
    <property type="entry name" value="Immunoglobulins"/>
    <property type="match status" value="1"/>
</dbReference>
<feature type="chain" id="PRO_5034870625" description="Ig-like domain-containing protein" evidence="5">
    <location>
        <begin position="18"/>
        <end position="205"/>
    </location>
</feature>
<dbReference type="InterPro" id="IPR013783">
    <property type="entry name" value="Ig-like_fold"/>
</dbReference>
<dbReference type="GO" id="GO:0004888">
    <property type="term" value="F:transmembrane signaling receptor activity"/>
    <property type="evidence" value="ECO:0007669"/>
    <property type="project" value="TreeGrafter"/>
</dbReference>
<dbReference type="Ensembl" id="ENSNVIT00000032340.1">
    <property type="protein sequence ID" value="ENSNVIP00000027879.1"/>
    <property type="gene ID" value="ENSNVIG00000021533.1"/>
</dbReference>
<reference evidence="7" key="2">
    <citation type="submission" date="2025-09" db="UniProtKB">
        <authorList>
            <consortium name="Ensembl"/>
        </authorList>
    </citation>
    <scope>IDENTIFICATION</scope>
</reference>
<dbReference type="GO" id="GO:0007166">
    <property type="term" value="P:cell surface receptor signaling pathway"/>
    <property type="evidence" value="ECO:0007669"/>
    <property type="project" value="TreeGrafter"/>
</dbReference>
<dbReference type="PANTHER" id="PTHR11481">
    <property type="entry name" value="IMMUNOGLOBULIN FC RECEPTOR"/>
    <property type="match status" value="1"/>
</dbReference>
<dbReference type="InterPro" id="IPR007110">
    <property type="entry name" value="Ig-like_dom"/>
</dbReference>
<feature type="signal peptide" evidence="5">
    <location>
        <begin position="1"/>
        <end position="17"/>
    </location>
</feature>
<keyword evidence="4" id="KW-0812">Transmembrane</keyword>
<dbReference type="InterPro" id="IPR003599">
    <property type="entry name" value="Ig_sub"/>
</dbReference>
<feature type="compositionally biased region" description="Polar residues" evidence="3">
    <location>
        <begin position="157"/>
        <end position="169"/>
    </location>
</feature>
<evidence type="ECO:0000259" key="6">
    <source>
        <dbReference type="PROSITE" id="PS50835"/>
    </source>
</evidence>
<keyword evidence="8" id="KW-1185">Reference proteome</keyword>
<organism evidence="7 8">
    <name type="scientific">Neovison vison</name>
    <name type="common">American mink</name>
    <name type="synonym">Mustela vison</name>
    <dbReference type="NCBI Taxonomy" id="452646"/>
    <lineage>
        <taxon>Eukaryota</taxon>
        <taxon>Metazoa</taxon>
        <taxon>Chordata</taxon>
        <taxon>Craniata</taxon>
        <taxon>Vertebrata</taxon>
        <taxon>Euteleostomi</taxon>
        <taxon>Mammalia</taxon>
        <taxon>Eutheria</taxon>
        <taxon>Laurasiatheria</taxon>
        <taxon>Carnivora</taxon>
        <taxon>Caniformia</taxon>
        <taxon>Musteloidea</taxon>
        <taxon>Mustelidae</taxon>
        <taxon>Mustelinae</taxon>
        <taxon>Neogale</taxon>
    </lineage>
</organism>
<sequence>MLLWSLLVIFGPLSEEADWLTLDAPSVVFEGDSIDLMCQKKKDWWEIQTVVYYRDGKQLVSRQVSSVSIPRAAPSDSGQYSCSATAGKYFLRKSKSSRSVRIEVLGTGGCRRDHVTARVLGTLCGGLGFIAAALLCYYWSHKIAGGRSAPHAPRDASSANPQESTHASSLPNIEELQLDYVNANTRRMILENKDSHVIYSDVKET</sequence>
<evidence type="ECO:0000256" key="5">
    <source>
        <dbReference type="SAM" id="SignalP"/>
    </source>
</evidence>
<dbReference type="SMART" id="SM00409">
    <property type="entry name" value="IG"/>
    <property type="match status" value="1"/>
</dbReference>
<keyword evidence="4" id="KW-1133">Transmembrane helix</keyword>
<protein>
    <recommendedName>
        <fullName evidence="6">Ig-like domain-containing protein</fullName>
    </recommendedName>
</protein>
<feature type="region of interest" description="Disordered" evidence="3">
    <location>
        <begin position="149"/>
        <end position="169"/>
    </location>
</feature>
<proteinExistence type="predicted"/>
<evidence type="ECO:0000256" key="4">
    <source>
        <dbReference type="SAM" id="Phobius"/>
    </source>
</evidence>
<dbReference type="Proteomes" id="UP000694425">
    <property type="component" value="Unplaced"/>
</dbReference>
<dbReference type="GO" id="GO:0009897">
    <property type="term" value="C:external side of plasma membrane"/>
    <property type="evidence" value="ECO:0007669"/>
    <property type="project" value="TreeGrafter"/>
</dbReference>
<dbReference type="Pfam" id="PF13895">
    <property type="entry name" value="Ig_2"/>
    <property type="match status" value="1"/>
</dbReference>
<reference evidence="7" key="1">
    <citation type="submission" date="2025-08" db="UniProtKB">
        <authorList>
            <consortium name="Ensembl"/>
        </authorList>
    </citation>
    <scope>IDENTIFICATION</scope>
</reference>
<name>A0A8C7BVJ4_NEOVI</name>
<evidence type="ECO:0000256" key="2">
    <source>
        <dbReference type="ARBA" id="ARBA00023157"/>
    </source>
</evidence>
<evidence type="ECO:0000313" key="8">
    <source>
        <dbReference type="Proteomes" id="UP000694425"/>
    </source>
</evidence>
<feature type="domain" description="Ig-like" evidence="6">
    <location>
        <begin position="12"/>
        <end position="103"/>
    </location>
</feature>
<dbReference type="InterPro" id="IPR036179">
    <property type="entry name" value="Ig-like_dom_sf"/>
</dbReference>
<dbReference type="InterPro" id="IPR050488">
    <property type="entry name" value="Ig_Fc_receptor"/>
</dbReference>
<dbReference type="PANTHER" id="PTHR11481:SF101">
    <property type="entry name" value="FC RECEPTOR-LIKE PROTEIN 2"/>
    <property type="match status" value="1"/>
</dbReference>
<keyword evidence="4" id="KW-0472">Membrane</keyword>
<keyword evidence="2" id="KW-1015">Disulfide bond</keyword>
<dbReference type="PROSITE" id="PS50835">
    <property type="entry name" value="IG_LIKE"/>
    <property type="match status" value="1"/>
</dbReference>
<dbReference type="SUPFAM" id="SSF48726">
    <property type="entry name" value="Immunoglobulin"/>
    <property type="match status" value="1"/>
</dbReference>
<feature type="transmembrane region" description="Helical" evidence="4">
    <location>
        <begin position="119"/>
        <end position="139"/>
    </location>
</feature>
<evidence type="ECO:0000256" key="1">
    <source>
        <dbReference type="ARBA" id="ARBA00022729"/>
    </source>
</evidence>
<dbReference type="AlphaFoldDB" id="A0A8C7BVJ4"/>
<dbReference type="GO" id="GO:0006955">
    <property type="term" value="P:immune response"/>
    <property type="evidence" value="ECO:0007669"/>
    <property type="project" value="TreeGrafter"/>
</dbReference>